<protein>
    <submittedName>
        <fullName evidence="1">Uncharacterized protein</fullName>
    </submittedName>
</protein>
<organism evidence="1 2">
    <name type="scientific">Daphnia pulex</name>
    <name type="common">Water flea</name>
    <dbReference type="NCBI Taxonomy" id="6669"/>
    <lineage>
        <taxon>Eukaryota</taxon>
        <taxon>Metazoa</taxon>
        <taxon>Ecdysozoa</taxon>
        <taxon>Arthropoda</taxon>
        <taxon>Crustacea</taxon>
        <taxon>Branchiopoda</taxon>
        <taxon>Diplostraca</taxon>
        <taxon>Cladocera</taxon>
        <taxon>Anomopoda</taxon>
        <taxon>Daphniidae</taxon>
        <taxon>Daphnia</taxon>
    </lineage>
</organism>
<feature type="non-terminal residue" evidence="1">
    <location>
        <position position="1"/>
    </location>
</feature>
<gene>
    <name evidence="1" type="ORF">DAPPUDRAFT_123295</name>
</gene>
<dbReference type="EMBL" id="GL735771">
    <property type="protein sequence ID" value="EFX60693.1"/>
    <property type="molecule type" value="Genomic_DNA"/>
</dbReference>
<dbReference type="InParanoid" id="E9I5N7"/>
<sequence>FRTSRTQKFSYSFFQPSRTSTRWWYEVASGGREQYRLVRGGWHYLPAGTSWLAEVSGWYEMTGRNFRLVTRWPAEISILEGAKGERQAGCPDEVRLEERLAGD</sequence>
<dbReference type="AlphaFoldDB" id="E9I5N7"/>
<evidence type="ECO:0000313" key="1">
    <source>
        <dbReference type="EMBL" id="EFX60693.1"/>
    </source>
</evidence>
<proteinExistence type="predicted"/>
<name>E9I5N7_DAPPU</name>
<dbReference type="Proteomes" id="UP000000305">
    <property type="component" value="Unassembled WGS sequence"/>
</dbReference>
<dbReference type="HOGENOM" id="CLU_2270405_0_0_1"/>
<dbReference type="KEGG" id="dpx:DAPPUDRAFT_123295"/>
<evidence type="ECO:0000313" key="2">
    <source>
        <dbReference type="Proteomes" id="UP000000305"/>
    </source>
</evidence>
<keyword evidence="2" id="KW-1185">Reference proteome</keyword>
<accession>E9I5N7</accession>
<reference evidence="1 2" key="1">
    <citation type="journal article" date="2011" name="Science">
        <title>The ecoresponsive genome of Daphnia pulex.</title>
        <authorList>
            <person name="Colbourne J.K."/>
            <person name="Pfrender M.E."/>
            <person name="Gilbert D."/>
            <person name="Thomas W.K."/>
            <person name="Tucker A."/>
            <person name="Oakley T.H."/>
            <person name="Tokishita S."/>
            <person name="Aerts A."/>
            <person name="Arnold G.J."/>
            <person name="Basu M.K."/>
            <person name="Bauer D.J."/>
            <person name="Caceres C.E."/>
            <person name="Carmel L."/>
            <person name="Casola C."/>
            <person name="Choi J.H."/>
            <person name="Detter J.C."/>
            <person name="Dong Q."/>
            <person name="Dusheyko S."/>
            <person name="Eads B.D."/>
            <person name="Frohlich T."/>
            <person name="Geiler-Samerotte K.A."/>
            <person name="Gerlach D."/>
            <person name="Hatcher P."/>
            <person name="Jogdeo S."/>
            <person name="Krijgsveld J."/>
            <person name="Kriventseva E.V."/>
            <person name="Kultz D."/>
            <person name="Laforsch C."/>
            <person name="Lindquist E."/>
            <person name="Lopez J."/>
            <person name="Manak J.R."/>
            <person name="Muller J."/>
            <person name="Pangilinan J."/>
            <person name="Patwardhan R.P."/>
            <person name="Pitluck S."/>
            <person name="Pritham E.J."/>
            <person name="Rechtsteiner A."/>
            <person name="Rho M."/>
            <person name="Rogozin I.B."/>
            <person name="Sakarya O."/>
            <person name="Salamov A."/>
            <person name="Schaack S."/>
            <person name="Shapiro H."/>
            <person name="Shiga Y."/>
            <person name="Skalitzky C."/>
            <person name="Smith Z."/>
            <person name="Souvorov A."/>
            <person name="Sung W."/>
            <person name="Tang Z."/>
            <person name="Tsuchiya D."/>
            <person name="Tu H."/>
            <person name="Vos H."/>
            <person name="Wang M."/>
            <person name="Wolf Y.I."/>
            <person name="Yamagata H."/>
            <person name="Yamada T."/>
            <person name="Ye Y."/>
            <person name="Shaw J.R."/>
            <person name="Andrews J."/>
            <person name="Crease T.J."/>
            <person name="Tang H."/>
            <person name="Lucas S.M."/>
            <person name="Robertson H.M."/>
            <person name="Bork P."/>
            <person name="Koonin E.V."/>
            <person name="Zdobnov E.M."/>
            <person name="Grigoriev I.V."/>
            <person name="Lynch M."/>
            <person name="Boore J.L."/>
        </authorList>
    </citation>
    <scope>NUCLEOTIDE SEQUENCE [LARGE SCALE GENOMIC DNA]</scope>
</reference>